<proteinExistence type="predicted"/>
<sequence length="29" mass="3656">MKTSYIFYLIKKQREIKNRNVVFFISIEF</sequence>
<evidence type="ECO:0000313" key="2">
    <source>
        <dbReference type="Proteomes" id="UP000188993"/>
    </source>
</evidence>
<dbReference type="EMBL" id="CP019728">
    <property type="protein sequence ID" value="AQS52829.1"/>
    <property type="molecule type" value="Genomic_DNA"/>
</dbReference>
<dbReference type="AlphaFoldDB" id="A0A1S6IMT0"/>
<organism evidence="1 2">
    <name type="scientific">Jeotgalibaca dankookensis</name>
    <dbReference type="NCBI Taxonomy" id="708126"/>
    <lineage>
        <taxon>Bacteria</taxon>
        <taxon>Bacillati</taxon>
        <taxon>Bacillota</taxon>
        <taxon>Bacilli</taxon>
        <taxon>Lactobacillales</taxon>
        <taxon>Carnobacteriaceae</taxon>
        <taxon>Jeotgalibaca</taxon>
    </lineage>
</organism>
<accession>A0A1S6IMT0</accession>
<evidence type="ECO:0000313" key="1">
    <source>
        <dbReference type="EMBL" id="AQS52829.1"/>
    </source>
</evidence>
<gene>
    <name evidence="1" type="ORF">BW727_100436</name>
</gene>
<dbReference type="Proteomes" id="UP000188993">
    <property type="component" value="Chromosome"/>
</dbReference>
<dbReference type="STRING" id="708126.BW727_100436"/>
<protein>
    <submittedName>
        <fullName evidence="1">Uncharacterized protein</fullName>
    </submittedName>
</protein>
<reference evidence="1 2" key="1">
    <citation type="journal article" date="2014" name="Int. J. Syst. Evol. Microbiol.">
        <title>Jeotgalibaca dankookensis gen. nov., sp. nov., a member of the family Carnobacteriaceae, isolated from seujeot (Korean traditional food).</title>
        <authorList>
            <person name="Lee D.G."/>
            <person name="Trujillo M.E."/>
            <person name="Kang H."/>
            <person name="Ahn T.Y."/>
        </authorList>
    </citation>
    <scope>NUCLEOTIDE SEQUENCE [LARGE SCALE GENOMIC DNA]</scope>
    <source>
        <strain evidence="1 2">EX-07</strain>
    </source>
</reference>
<keyword evidence="2" id="KW-1185">Reference proteome</keyword>
<dbReference type="KEGG" id="jda:BW727_100436"/>
<name>A0A1S6IMT0_9LACT</name>